<dbReference type="GO" id="GO:0070566">
    <property type="term" value="F:adenylyltransferase activity"/>
    <property type="evidence" value="ECO:0007669"/>
    <property type="project" value="TreeGrafter"/>
</dbReference>
<evidence type="ECO:0000259" key="2">
    <source>
        <dbReference type="Pfam" id="PF00501"/>
    </source>
</evidence>
<organism evidence="3 4">
    <name type="scientific">Actinokineospora iranica</name>
    <dbReference type="NCBI Taxonomy" id="1271860"/>
    <lineage>
        <taxon>Bacteria</taxon>
        <taxon>Bacillati</taxon>
        <taxon>Actinomycetota</taxon>
        <taxon>Actinomycetes</taxon>
        <taxon>Pseudonocardiales</taxon>
        <taxon>Pseudonocardiaceae</taxon>
        <taxon>Actinokineospora</taxon>
    </lineage>
</organism>
<dbReference type="InterPro" id="IPR045851">
    <property type="entry name" value="AMP-bd_C_sf"/>
</dbReference>
<dbReference type="STRING" id="1271860.SAMN05216174_10633"/>
<keyword evidence="4" id="KW-1185">Reference proteome</keyword>
<gene>
    <name evidence="3" type="ORF">SAMN05216174_10633</name>
</gene>
<dbReference type="GO" id="GO:0005886">
    <property type="term" value="C:plasma membrane"/>
    <property type="evidence" value="ECO:0007669"/>
    <property type="project" value="TreeGrafter"/>
</dbReference>
<dbReference type="Gene3D" id="3.30.300.30">
    <property type="match status" value="1"/>
</dbReference>
<evidence type="ECO:0000313" key="3">
    <source>
        <dbReference type="EMBL" id="SDC97242.1"/>
    </source>
</evidence>
<dbReference type="SUPFAM" id="SSF56801">
    <property type="entry name" value="Acetyl-CoA synthetase-like"/>
    <property type="match status" value="1"/>
</dbReference>
<dbReference type="EMBL" id="FMZZ01000006">
    <property type="protein sequence ID" value="SDC97242.1"/>
    <property type="molecule type" value="Genomic_DNA"/>
</dbReference>
<protein>
    <submittedName>
        <fullName evidence="3">Fatty-acyl-CoA synthase</fullName>
    </submittedName>
</protein>
<accession>A0A1G6QY44</accession>
<dbReference type="GO" id="GO:0006633">
    <property type="term" value="P:fatty acid biosynthetic process"/>
    <property type="evidence" value="ECO:0007669"/>
    <property type="project" value="TreeGrafter"/>
</dbReference>
<evidence type="ECO:0000313" key="4">
    <source>
        <dbReference type="Proteomes" id="UP000199501"/>
    </source>
</evidence>
<dbReference type="Proteomes" id="UP000199501">
    <property type="component" value="Unassembled WGS sequence"/>
</dbReference>
<name>A0A1G6QY44_9PSEU</name>
<feature type="domain" description="AMP-dependent synthetase/ligase" evidence="2">
    <location>
        <begin position="21"/>
        <end position="384"/>
    </location>
</feature>
<sequence length="530" mass="56034">MYCAAVSRIVTAMLTSGNRRDRGIVVGEPRAAERFAWSQVHERARRIAGALVGGGVPARATVAILAGEPAVIAPAVQAVWLAGGTVAMLHLPTSRTGLRTWSETTLEALRLVSADVVLIDRPFASFAAKLADVGIPFMMIADLTGKPLADVVPSGDDEPALLQLTSGSTAEPKAVVLTHANIHANVIAMLAATRTDVEREVFLSWLPLFHDMGMMGFLLLPMAFGADLVSVTPRDFLFHPLIWAELISKHRATVTAGPDFSYGLLGRELAAVPDGTYDLSSLRIALNGSDPIDPRSVDSFVTAGRRFGLAERVVLPAYGLAEATVAVSFSSPGTGLRLDAGLALLGPPLPGVEVRVSGEDGRECGDREVGELWIRGPSVSRRYLTVDGPVPTHRDQGWLPTGDLGYLADGEIVIRGRITDVITIGGRRVYPTDVERAAASVPGVRAGNVVALRLDEGARRERFAVAFESTLAGDAAEERRLCDEVAAAVVHAVSASPAAVIAVPPGALPKTSSGKLRRAAAKSRFVARLR</sequence>
<dbReference type="PANTHER" id="PTHR22754:SF32">
    <property type="entry name" value="DISCO-INTERACTING PROTEIN 2"/>
    <property type="match status" value="1"/>
</dbReference>
<dbReference type="AlphaFoldDB" id="A0A1G6QY44"/>
<dbReference type="PANTHER" id="PTHR22754">
    <property type="entry name" value="DISCO-INTERACTING PROTEIN 2 DIP2 -RELATED"/>
    <property type="match status" value="1"/>
</dbReference>
<comment type="similarity">
    <text evidence="1">Belongs to the ATP-dependent AMP-binding enzyme family.</text>
</comment>
<dbReference type="InterPro" id="IPR000873">
    <property type="entry name" value="AMP-dep_synth/lig_dom"/>
</dbReference>
<reference evidence="4" key="1">
    <citation type="submission" date="2016-10" db="EMBL/GenBank/DDBJ databases">
        <authorList>
            <person name="Varghese N."/>
            <person name="Submissions S."/>
        </authorList>
    </citation>
    <scope>NUCLEOTIDE SEQUENCE [LARGE SCALE GENOMIC DNA]</scope>
    <source>
        <strain evidence="4">IBRC-M 10403</strain>
    </source>
</reference>
<proteinExistence type="inferred from homology"/>
<dbReference type="Pfam" id="PF00501">
    <property type="entry name" value="AMP-binding"/>
    <property type="match status" value="1"/>
</dbReference>
<dbReference type="Gene3D" id="3.40.50.12780">
    <property type="entry name" value="N-terminal domain of ligase-like"/>
    <property type="match status" value="1"/>
</dbReference>
<dbReference type="InterPro" id="IPR042099">
    <property type="entry name" value="ANL_N_sf"/>
</dbReference>
<evidence type="ECO:0000256" key="1">
    <source>
        <dbReference type="ARBA" id="ARBA00006432"/>
    </source>
</evidence>